<evidence type="ECO:0000313" key="6">
    <source>
        <dbReference type="Proteomes" id="UP001371456"/>
    </source>
</evidence>
<reference evidence="5 6" key="1">
    <citation type="submission" date="2024-02" db="EMBL/GenBank/DDBJ databases">
        <title>de novo genome assembly of Solanum bulbocastanum strain 11H21.</title>
        <authorList>
            <person name="Hosaka A.J."/>
        </authorList>
    </citation>
    <scope>NUCLEOTIDE SEQUENCE [LARGE SCALE GENOMIC DNA]</scope>
    <source>
        <tissue evidence="5">Young leaves</tissue>
    </source>
</reference>
<dbReference type="PROSITE" id="PS51375">
    <property type="entry name" value="PPR"/>
    <property type="match status" value="5"/>
</dbReference>
<comment type="caution">
    <text evidence="5">The sequence shown here is derived from an EMBL/GenBank/DDBJ whole genome shotgun (WGS) entry which is preliminary data.</text>
</comment>
<dbReference type="Proteomes" id="UP001371456">
    <property type="component" value="Unassembled WGS sequence"/>
</dbReference>
<dbReference type="Pfam" id="PF13041">
    <property type="entry name" value="PPR_2"/>
    <property type="match status" value="3"/>
</dbReference>
<keyword evidence="6" id="KW-1185">Reference proteome</keyword>
<feature type="repeat" description="PPR" evidence="3">
    <location>
        <begin position="580"/>
        <end position="614"/>
    </location>
</feature>
<dbReference type="SUPFAM" id="SSF55347">
    <property type="entry name" value="Glyceraldehyde-3-phosphate dehydrogenase-like, C-terminal domain"/>
    <property type="match status" value="1"/>
</dbReference>
<feature type="repeat" description="PPR" evidence="3">
    <location>
        <begin position="401"/>
        <end position="435"/>
    </location>
</feature>
<dbReference type="GO" id="GO:0016620">
    <property type="term" value="F:oxidoreductase activity, acting on the aldehyde or oxo group of donors, NAD or NADP as acceptor"/>
    <property type="evidence" value="ECO:0007669"/>
    <property type="project" value="InterPro"/>
</dbReference>
<gene>
    <name evidence="5" type="ORF">RDI58_013049</name>
</gene>
<dbReference type="Pfam" id="PF01535">
    <property type="entry name" value="PPR"/>
    <property type="match status" value="2"/>
</dbReference>
<dbReference type="PANTHER" id="PTHR47938:SF45">
    <property type="entry name" value="PENTACOTRIPEPTIDE-REPEAT REGION OF PRORP DOMAIN-CONTAINING PROTEIN"/>
    <property type="match status" value="1"/>
</dbReference>
<feature type="repeat" description="PPR" evidence="3">
    <location>
        <begin position="366"/>
        <end position="400"/>
    </location>
</feature>
<feature type="repeat" description="PPR" evidence="3">
    <location>
        <begin position="436"/>
        <end position="470"/>
    </location>
</feature>
<evidence type="ECO:0000256" key="2">
    <source>
        <dbReference type="ARBA" id="ARBA00022737"/>
    </source>
</evidence>
<dbReference type="Gene3D" id="3.30.360.10">
    <property type="entry name" value="Dihydrodipicolinate Reductase, domain 2"/>
    <property type="match status" value="1"/>
</dbReference>
<evidence type="ECO:0000259" key="4">
    <source>
        <dbReference type="Pfam" id="PF02800"/>
    </source>
</evidence>
<dbReference type="Pfam" id="PF02800">
    <property type="entry name" value="Gp_dh_C"/>
    <property type="match status" value="1"/>
</dbReference>
<accession>A0AAN8YDQ6</accession>
<feature type="repeat" description="PPR" evidence="3">
    <location>
        <begin position="471"/>
        <end position="506"/>
    </location>
</feature>
<dbReference type="EMBL" id="JBANQN010000005">
    <property type="protein sequence ID" value="KAK6789250.1"/>
    <property type="molecule type" value="Genomic_DNA"/>
</dbReference>
<sequence>MAFRVPTDDVSVVGLTVRLEKEASYDDIKAAIKKESEGKLKGILGYTEDDVVSTDFVGDSRSSIYDAKAGIALSKNFVKVVSCSRVIDLICHMASIAGGFDAVSNRQPPPVVVIPAKNHCRCKVAKHPATRIGTTGTINTDLLCLYCIVCSSVARTSCFSYFSTLSSDFCLESPQFVGDRIPCEQQKCVNMGSDVDVNIVLARISHGTSEDEVLQSLLSDPACDSIQISDNFVNRVLYRFKDDWKSALGAFRWAQSRPNYKPSPELYDKLVDILGKMKKMEKMRSLLDEMHADHLISLNTIAKVMRRFAGAREWKEAVRIFDELGKFGLEKNTESMNLLLDTLCKENRVQQAREIFYELKLHIPPNANTFNIFVHGWCKVNRVEEAYWTIQEMKGSGCCPCVISYSTIIKSYCQQFNFQKVYELLNEMQGEGCVPNVVTFTTIMCFLTKSGAFEEALKISERMKSVGCKPDTLFYNALIHTLGMAHRLQEATRVLKVEMPRNGVQPNTSTYNTIIAMFCHHLQEERAEEFLRDLESSPFCKPDVQTYFPLLKLSFKVGKADEFLKKLLNDIVNKHHLSLDLSSYALLIHGLCRGNKCEWAYLIFEDMVRQEITPRYKTCSVLLQEIKQKNMYEAADKIELFMKKMKAS</sequence>
<dbReference type="AlphaFoldDB" id="A0AAN8YDQ6"/>
<proteinExistence type="inferred from homology"/>
<dbReference type="Gene3D" id="1.25.40.10">
    <property type="entry name" value="Tetratricopeptide repeat domain"/>
    <property type="match status" value="4"/>
</dbReference>
<comment type="similarity">
    <text evidence="1">Belongs to the PPR family. P subfamily.</text>
</comment>
<dbReference type="GO" id="GO:0003729">
    <property type="term" value="F:mRNA binding"/>
    <property type="evidence" value="ECO:0007669"/>
    <property type="project" value="TreeGrafter"/>
</dbReference>
<evidence type="ECO:0000256" key="3">
    <source>
        <dbReference type="PROSITE-ProRule" id="PRU00708"/>
    </source>
</evidence>
<evidence type="ECO:0000313" key="5">
    <source>
        <dbReference type="EMBL" id="KAK6789250.1"/>
    </source>
</evidence>
<keyword evidence="2" id="KW-0677">Repeat</keyword>
<name>A0AAN8YDQ6_SOLBU</name>
<dbReference type="NCBIfam" id="TIGR00756">
    <property type="entry name" value="PPR"/>
    <property type="match status" value="5"/>
</dbReference>
<dbReference type="PANTHER" id="PTHR47938">
    <property type="entry name" value="RESPIRATORY COMPLEX I CHAPERONE (CIA84), PUTATIVE (AFU_ORTHOLOGUE AFUA_2G06020)-RELATED"/>
    <property type="match status" value="1"/>
</dbReference>
<dbReference type="InterPro" id="IPR020829">
    <property type="entry name" value="GlycerAld_3-P_DH_cat"/>
</dbReference>
<dbReference type="InterPro" id="IPR002885">
    <property type="entry name" value="PPR_rpt"/>
</dbReference>
<protein>
    <recommendedName>
        <fullName evidence="4">Glyceraldehyde 3-phosphate dehydrogenase catalytic domain-containing protein</fullName>
    </recommendedName>
</protein>
<evidence type="ECO:0000256" key="1">
    <source>
        <dbReference type="ARBA" id="ARBA00007626"/>
    </source>
</evidence>
<organism evidence="5 6">
    <name type="scientific">Solanum bulbocastanum</name>
    <name type="common">Wild potato</name>
    <dbReference type="NCBI Taxonomy" id="147425"/>
    <lineage>
        <taxon>Eukaryota</taxon>
        <taxon>Viridiplantae</taxon>
        <taxon>Streptophyta</taxon>
        <taxon>Embryophyta</taxon>
        <taxon>Tracheophyta</taxon>
        <taxon>Spermatophyta</taxon>
        <taxon>Magnoliopsida</taxon>
        <taxon>eudicotyledons</taxon>
        <taxon>Gunneridae</taxon>
        <taxon>Pentapetalae</taxon>
        <taxon>asterids</taxon>
        <taxon>lamiids</taxon>
        <taxon>Solanales</taxon>
        <taxon>Solanaceae</taxon>
        <taxon>Solanoideae</taxon>
        <taxon>Solaneae</taxon>
        <taxon>Solanum</taxon>
    </lineage>
</organism>
<dbReference type="InterPro" id="IPR011990">
    <property type="entry name" value="TPR-like_helical_dom_sf"/>
</dbReference>
<feature type="domain" description="Glyceraldehyde 3-phosphate dehydrogenase catalytic" evidence="4">
    <location>
        <begin position="1"/>
        <end position="82"/>
    </location>
</feature>